<dbReference type="InterPro" id="IPR003783">
    <property type="entry name" value="Regulatory_RecX"/>
</dbReference>
<dbReference type="Proteomes" id="UP001574673">
    <property type="component" value="Unassembled WGS sequence"/>
</dbReference>
<dbReference type="PANTHER" id="PTHR33602">
    <property type="entry name" value="REGULATORY PROTEIN RECX FAMILY PROTEIN"/>
    <property type="match status" value="1"/>
</dbReference>
<comment type="subcellular location">
    <subcellularLocation>
        <location evidence="1 5">Cytoplasm</location>
    </subcellularLocation>
</comment>
<proteinExistence type="inferred from homology"/>
<evidence type="ECO:0000313" key="9">
    <source>
        <dbReference type="EMBL" id="MFA9950494.1"/>
    </source>
</evidence>
<dbReference type="HAMAP" id="MF_01114">
    <property type="entry name" value="RecX"/>
    <property type="match status" value="1"/>
</dbReference>
<dbReference type="Pfam" id="PF02631">
    <property type="entry name" value="RecX_HTH2"/>
    <property type="match status" value="1"/>
</dbReference>
<dbReference type="EMBL" id="JBEUWX010000002">
    <property type="protein sequence ID" value="MFA9950494.1"/>
    <property type="molecule type" value="Genomic_DNA"/>
</dbReference>
<dbReference type="NCBIfam" id="NF001055">
    <property type="entry name" value="PRK00117.2-5"/>
    <property type="match status" value="1"/>
</dbReference>
<dbReference type="InterPro" id="IPR053925">
    <property type="entry name" value="RecX_HTH_3rd"/>
</dbReference>
<dbReference type="Gene3D" id="1.10.10.10">
    <property type="entry name" value="Winged helix-like DNA-binding domain superfamily/Winged helix DNA-binding domain"/>
    <property type="match status" value="3"/>
</dbReference>
<sequence length="203" mass="22542">MPMWREKARQEGKARRFGHKAAYGAEEGIGDDGSGVERPPEDAARRLDRARNTANSGISLRARALGMLARREHSRAELARKLAAYAESDEVLAALLDDLEARRLLSDARYVEARLNARGARYGNRRLSQELRARGVDAALVETALAACGDEVARARQVWQRRFGAQPPALDVAGRAKQVRFLMRRGFSGETIRRALGADFDEE</sequence>
<dbReference type="InterPro" id="IPR053924">
    <property type="entry name" value="RecX_HTH_2nd"/>
</dbReference>
<comment type="similarity">
    <text evidence="2 5">Belongs to the RecX family.</text>
</comment>
<evidence type="ECO:0000259" key="8">
    <source>
        <dbReference type="Pfam" id="PF21981"/>
    </source>
</evidence>
<dbReference type="InterPro" id="IPR036388">
    <property type="entry name" value="WH-like_DNA-bd_sf"/>
</dbReference>
<feature type="domain" description="RecX third three-helical" evidence="8">
    <location>
        <begin position="150"/>
        <end position="196"/>
    </location>
</feature>
<evidence type="ECO:0000256" key="4">
    <source>
        <dbReference type="ARBA" id="ARBA00022490"/>
    </source>
</evidence>
<gene>
    <name evidence="5 9" type="primary">recX</name>
    <name evidence="9" type="ORF">ABCS64_09230</name>
</gene>
<evidence type="ECO:0000256" key="1">
    <source>
        <dbReference type="ARBA" id="ARBA00004496"/>
    </source>
</evidence>
<evidence type="ECO:0000256" key="3">
    <source>
        <dbReference type="ARBA" id="ARBA00018111"/>
    </source>
</evidence>
<evidence type="ECO:0000256" key="5">
    <source>
        <dbReference type="HAMAP-Rule" id="MF_01114"/>
    </source>
</evidence>
<evidence type="ECO:0000256" key="2">
    <source>
        <dbReference type="ARBA" id="ARBA00009695"/>
    </source>
</evidence>
<dbReference type="RefSeq" id="WP_418891547.1">
    <property type="nucleotide sequence ID" value="NZ_JBEUWX010000002.1"/>
</dbReference>
<protein>
    <recommendedName>
        <fullName evidence="3 5">Regulatory protein RecX</fullName>
    </recommendedName>
</protein>
<comment type="caution">
    <text evidence="9">The sequence shown here is derived from an EMBL/GenBank/DDBJ whole genome shotgun (WGS) entry which is preliminary data.</text>
</comment>
<evidence type="ECO:0000313" key="10">
    <source>
        <dbReference type="Proteomes" id="UP001574673"/>
    </source>
</evidence>
<evidence type="ECO:0000256" key="6">
    <source>
        <dbReference type="SAM" id="MobiDB-lite"/>
    </source>
</evidence>
<dbReference type="Pfam" id="PF21981">
    <property type="entry name" value="RecX_HTH3"/>
    <property type="match status" value="1"/>
</dbReference>
<name>A0ABV4UFT9_9RHOO</name>
<comment type="function">
    <text evidence="5">Modulates RecA activity.</text>
</comment>
<accession>A0ABV4UFT9</accession>
<feature type="domain" description="RecX second three-helical" evidence="7">
    <location>
        <begin position="106"/>
        <end position="145"/>
    </location>
</feature>
<dbReference type="PANTHER" id="PTHR33602:SF1">
    <property type="entry name" value="REGULATORY PROTEIN RECX FAMILY PROTEIN"/>
    <property type="match status" value="1"/>
</dbReference>
<keyword evidence="10" id="KW-1185">Reference proteome</keyword>
<feature type="compositionally biased region" description="Basic and acidic residues" evidence="6">
    <location>
        <begin position="1"/>
        <end position="14"/>
    </location>
</feature>
<evidence type="ECO:0000259" key="7">
    <source>
        <dbReference type="Pfam" id="PF02631"/>
    </source>
</evidence>
<organism evidence="9 10">
    <name type="scientific">Dentiradicibacter hellwigii</name>
    <dbReference type="NCBI Taxonomy" id="3149053"/>
    <lineage>
        <taxon>Bacteria</taxon>
        <taxon>Pseudomonadati</taxon>
        <taxon>Pseudomonadota</taxon>
        <taxon>Betaproteobacteria</taxon>
        <taxon>Rhodocyclales</taxon>
        <taxon>Rhodocyclaceae</taxon>
        <taxon>Dentiradicibacter</taxon>
    </lineage>
</organism>
<reference evidence="10" key="1">
    <citation type="submission" date="2024-06" db="EMBL/GenBank/DDBJ databases">
        <title>Radixoralia hellwigii gen. nov., sp nov., isolated from a root canal in the human oral cavity.</title>
        <authorList>
            <person name="Bartsch S."/>
            <person name="Wittmer A."/>
            <person name="Schulz A.-K."/>
            <person name="Neumann-Schaal M."/>
            <person name="Wolf J."/>
            <person name="Gronow S."/>
            <person name="Tennert C."/>
            <person name="Haecker G."/>
            <person name="Cieplik F."/>
            <person name="Al-Ahmad A."/>
        </authorList>
    </citation>
    <scope>NUCLEOTIDE SEQUENCE [LARGE SCALE GENOMIC DNA]</scope>
    <source>
        <strain evidence="10">Wk13</strain>
    </source>
</reference>
<feature type="region of interest" description="Disordered" evidence="6">
    <location>
        <begin position="1"/>
        <end position="43"/>
    </location>
</feature>
<keyword evidence="4 5" id="KW-0963">Cytoplasm</keyword>